<dbReference type="InterPro" id="IPR002110">
    <property type="entry name" value="Ankyrin_rpt"/>
</dbReference>
<dbReference type="AlphaFoldDB" id="A0A183FYU9"/>
<dbReference type="SUPFAM" id="SSF48403">
    <property type="entry name" value="Ankyrin repeat"/>
    <property type="match status" value="1"/>
</dbReference>
<proteinExistence type="predicted"/>
<evidence type="ECO:0000313" key="5">
    <source>
        <dbReference type="Proteomes" id="UP000050761"/>
    </source>
</evidence>
<reference evidence="6" key="2">
    <citation type="submission" date="2019-09" db="UniProtKB">
        <authorList>
            <consortium name="WormBaseParasite"/>
        </authorList>
    </citation>
    <scope>IDENTIFICATION</scope>
</reference>
<sequence length="167" mass="18274">MLCALGVRKKASVSVIVSRTFHLIGENLLHTSVKANGLESVLFLLSARVDTSRVAMDGSSRSALHYAANVDNELILRNLLLAGSEVDARAADGSTPLHIAARTNRPLHVEILLENGANPNTIDERGENEKEVHRLPERDFASYVDLQDTGGNTGTCYTWGYEMWLLS</sequence>
<keyword evidence="5" id="KW-1185">Reference proteome</keyword>
<evidence type="ECO:0000313" key="6">
    <source>
        <dbReference type="WBParaSite" id="HPBE_0001386101-mRNA-1"/>
    </source>
</evidence>
<keyword evidence="1" id="KW-0677">Repeat</keyword>
<feature type="repeat" description="ANK" evidence="3">
    <location>
        <begin position="59"/>
        <end position="91"/>
    </location>
</feature>
<dbReference type="GO" id="GO:0031436">
    <property type="term" value="C:BRCA1-BARD1 complex"/>
    <property type="evidence" value="ECO:0007669"/>
    <property type="project" value="TreeGrafter"/>
</dbReference>
<dbReference type="PROSITE" id="PS50297">
    <property type="entry name" value="ANK_REP_REGION"/>
    <property type="match status" value="2"/>
</dbReference>
<dbReference type="OrthoDB" id="5839643at2759"/>
<dbReference type="EMBL" id="UZAH01028103">
    <property type="protein sequence ID" value="VDO97681.1"/>
    <property type="molecule type" value="Genomic_DNA"/>
</dbReference>
<gene>
    <name evidence="4" type="ORF">HPBE_LOCUS13862</name>
</gene>
<dbReference type="GO" id="GO:0085020">
    <property type="term" value="P:protein K6-linked ubiquitination"/>
    <property type="evidence" value="ECO:0007669"/>
    <property type="project" value="TreeGrafter"/>
</dbReference>
<dbReference type="WBParaSite" id="HPBE_0001386101-mRNA-1">
    <property type="protein sequence ID" value="HPBE_0001386101-mRNA-1"/>
    <property type="gene ID" value="HPBE_0001386101"/>
</dbReference>
<evidence type="ECO:0000313" key="4">
    <source>
        <dbReference type="EMBL" id="VDO97681.1"/>
    </source>
</evidence>
<accession>A0A3P7ZB50</accession>
<accession>A0A183FYU9</accession>
<evidence type="ECO:0000256" key="2">
    <source>
        <dbReference type="ARBA" id="ARBA00023043"/>
    </source>
</evidence>
<dbReference type="SMART" id="SM00248">
    <property type="entry name" value="ANK"/>
    <property type="match status" value="3"/>
</dbReference>
<dbReference type="PANTHER" id="PTHR24171">
    <property type="entry name" value="ANKYRIN REPEAT DOMAIN-CONTAINING PROTEIN 39-RELATED"/>
    <property type="match status" value="1"/>
</dbReference>
<protein>
    <submittedName>
        <fullName evidence="6">ANK_REP_REGION domain-containing protein</fullName>
    </submittedName>
</protein>
<reference evidence="4 5" key="1">
    <citation type="submission" date="2018-11" db="EMBL/GenBank/DDBJ databases">
        <authorList>
            <consortium name="Pathogen Informatics"/>
        </authorList>
    </citation>
    <scope>NUCLEOTIDE SEQUENCE [LARGE SCALE GENOMIC DNA]</scope>
</reference>
<evidence type="ECO:0000256" key="3">
    <source>
        <dbReference type="PROSITE-ProRule" id="PRU00023"/>
    </source>
</evidence>
<keyword evidence="2 3" id="KW-0040">ANK repeat</keyword>
<dbReference type="GO" id="GO:0004842">
    <property type="term" value="F:ubiquitin-protein transferase activity"/>
    <property type="evidence" value="ECO:0007669"/>
    <property type="project" value="TreeGrafter"/>
</dbReference>
<dbReference type="GO" id="GO:0070531">
    <property type="term" value="C:BRCA1-A complex"/>
    <property type="evidence" value="ECO:0007669"/>
    <property type="project" value="TreeGrafter"/>
</dbReference>
<dbReference type="Gene3D" id="1.25.40.20">
    <property type="entry name" value="Ankyrin repeat-containing domain"/>
    <property type="match status" value="1"/>
</dbReference>
<organism evidence="5 6">
    <name type="scientific">Heligmosomoides polygyrus</name>
    <name type="common">Parasitic roundworm</name>
    <dbReference type="NCBI Taxonomy" id="6339"/>
    <lineage>
        <taxon>Eukaryota</taxon>
        <taxon>Metazoa</taxon>
        <taxon>Ecdysozoa</taxon>
        <taxon>Nematoda</taxon>
        <taxon>Chromadorea</taxon>
        <taxon>Rhabditida</taxon>
        <taxon>Rhabditina</taxon>
        <taxon>Rhabditomorpha</taxon>
        <taxon>Strongyloidea</taxon>
        <taxon>Heligmosomidae</taxon>
        <taxon>Heligmosomoides</taxon>
    </lineage>
</organism>
<dbReference type="PANTHER" id="PTHR24171:SF8">
    <property type="entry name" value="BRCA1-ASSOCIATED RING DOMAIN PROTEIN 1"/>
    <property type="match status" value="1"/>
</dbReference>
<feature type="repeat" description="ANK" evidence="3">
    <location>
        <begin position="92"/>
        <end position="124"/>
    </location>
</feature>
<dbReference type="PROSITE" id="PS50088">
    <property type="entry name" value="ANK_REPEAT"/>
    <property type="match status" value="2"/>
</dbReference>
<evidence type="ECO:0000256" key="1">
    <source>
        <dbReference type="ARBA" id="ARBA00022737"/>
    </source>
</evidence>
<dbReference type="Proteomes" id="UP000050761">
    <property type="component" value="Unassembled WGS sequence"/>
</dbReference>
<name>A0A183FYU9_HELPZ</name>
<dbReference type="Pfam" id="PF12796">
    <property type="entry name" value="Ank_2"/>
    <property type="match status" value="1"/>
</dbReference>
<dbReference type="InterPro" id="IPR036770">
    <property type="entry name" value="Ankyrin_rpt-contain_sf"/>
</dbReference>